<keyword evidence="12 15" id="KW-0472">Membrane</keyword>
<dbReference type="Pfam" id="PF02421">
    <property type="entry name" value="FeoB_N"/>
    <property type="match status" value="1"/>
</dbReference>
<keyword evidence="10" id="KW-0406">Ion transport</keyword>
<evidence type="ECO:0000313" key="18">
    <source>
        <dbReference type="Proteomes" id="UP000776252"/>
    </source>
</evidence>
<dbReference type="EMBL" id="JAHLDV010000009">
    <property type="protein sequence ID" value="MBU3159422.1"/>
    <property type="molecule type" value="Genomic_DNA"/>
</dbReference>
<dbReference type="PANTHER" id="PTHR43185:SF1">
    <property type="entry name" value="FE(2+) TRANSPORTER FEOB"/>
    <property type="match status" value="1"/>
</dbReference>
<evidence type="ECO:0000256" key="3">
    <source>
        <dbReference type="ARBA" id="ARBA00022448"/>
    </source>
</evidence>
<dbReference type="InterPro" id="IPR011640">
    <property type="entry name" value="Fe2_transport_prot_B_C"/>
</dbReference>
<keyword evidence="5 15" id="KW-0410">Iron transport</keyword>
<evidence type="ECO:0000256" key="4">
    <source>
        <dbReference type="ARBA" id="ARBA00022475"/>
    </source>
</evidence>
<keyword evidence="7" id="KW-0547">Nucleotide-binding</keyword>
<gene>
    <name evidence="17" type="primary">feoB</name>
    <name evidence="17" type="ORF">KPL37_06595</name>
</gene>
<dbReference type="RefSeq" id="WP_216146948.1">
    <property type="nucleotide sequence ID" value="NZ_JAHLDV010000009.1"/>
</dbReference>
<comment type="subcellular location">
    <subcellularLocation>
        <location evidence="2 15">Cell membrane</location>
        <topology evidence="2 15">Multi-pass membrane protein</topology>
    </subcellularLocation>
</comment>
<evidence type="ECO:0000256" key="1">
    <source>
        <dbReference type="ARBA" id="ARBA00003926"/>
    </source>
</evidence>
<feature type="transmembrane region" description="Helical" evidence="15">
    <location>
        <begin position="296"/>
        <end position="317"/>
    </location>
</feature>
<dbReference type="InterPro" id="IPR041069">
    <property type="entry name" value="FeoB_Cyto"/>
</dbReference>
<feature type="domain" description="FeoB-type G" evidence="16">
    <location>
        <begin position="10"/>
        <end position="172"/>
    </location>
</feature>
<evidence type="ECO:0000256" key="7">
    <source>
        <dbReference type="ARBA" id="ARBA00022741"/>
    </source>
</evidence>
<dbReference type="InterPro" id="IPR050860">
    <property type="entry name" value="FeoB_GTPase"/>
</dbReference>
<feature type="transmembrane region" description="Helical" evidence="15">
    <location>
        <begin position="466"/>
        <end position="490"/>
    </location>
</feature>
<proteinExistence type="inferred from homology"/>
<evidence type="ECO:0000256" key="8">
    <source>
        <dbReference type="ARBA" id="ARBA00022989"/>
    </source>
</evidence>
<feature type="transmembrane region" description="Helical" evidence="15">
    <location>
        <begin position="361"/>
        <end position="381"/>
    </location>
</feature>
<feature type="transmembrane region" description="Helical" evidence="15">
    <location>
        <begin position="565"/>
        <end position="582"/>
    </location>
</feature>
<evidence type="ECO:0000256" key="14">
    <source>
        <dbReference type="NCBIfam" id="TIGR00437"/>
    </source>
</evidence>
<dbReference type="PANTHER" id="PTHR43185">
    <property type="entry name" value="FERROUS IRON TRANSPORT PROTEIN B"/>
    <property type="match status" value="1"/>
</dbReference>
<keyword evidence="11 15" id="KW-0342">GTP-binding</keyword>
<evidence type="ECO:0000256" key="10">
    <source>
        <dbReference type="ARBA" id="ARBA00023065"/>
    </source>
</evidence>
<dbReference type="InterPro" id="IPR030389">
    <property type="entry name" value="G_FEOB_dom"/>
</dbReference>
<feature type="transmembrane region" description="Helical" evidence="15">
    <location>
        <begin position="589"/>
        <end position="611"/>
    </location>
</feature>
<keyword evidence="3 15" id="KW-0813">Transport</keyword>
<comment type="similarity">
    <text evidence="15">Belongs to the TRAFAC class TrmE-Era-EngA-EngB-Septin-like GTPase superfamily. FeoB GTPase (TC 9.A.8) family.</text>
</comment>
<sequence length="688" mass="75351">MSNVNNQGQDLVIALAGNPNCGKTSLFNALTGSKQHVGNWPGVTVEKKEGRFKFEGRNIIVVDLPGTYSLGAYSEDEIVARDFILKSKPDVVINVIDSSNIERNLYLTMQILETGAKMVLAFNMMDEARNKNIEINIDKISKSLNVPVVATTATKNEGIKELIKQAIKIGDSKQHNIFKINYGKDIENEIRILTETFDQSSVTKEYPTQWASLKLLEGDEYIKKYVNENKNHENINNTLTKSIENLIVKIGYEPDAFIIDKRYELITKIASDSVKKEQSNLESTSDKIDKWTTHKYLGIPIFAVVMFLMYQIAMIFGNGFLGGLVDTGFSAFGDFIGVILASMGAPVLLQSFITDGIVGGLGSVFVFTPMIFTMYFLIAILEDSGYMARAAYIMDKFMNSIGLHGKTAVSLIISSGCNVAGIMSTRTLDSRKDRMIAILINPFVSCSARLPVYALFAGAFFTGRKIWLFDAGGVIVFGLYVLGIAVAILMGKFLSAKVFKGEESYFVMELPPYRIPTAKSVFIHMWEKSSHFLKKMSTIILGLVIIVWILSNLPMGVTPGTKDSLIGSLGSIIAPIFNLAGFGTWQAGVSLITGLAAKEAVVSTLGTVYAASNDASLTAAIQQAFTPLTSLAFMVMTLLYCPCAATIGAIRRETNSRKWAVIAVIYTCVIGWVGGVLVYQIGKLLGYN</sequence>
<dbReference type="InterPro" id="IPR003373">
    <property type="entry name" value="Fe2_transport_prot-B"/>
</dbReference>
<keyword evidence="18" id="KW-1185">Reference proteome</keyword>
<evidence type="ECO:0000256" key="15">
    <source>
        <dbReference type="RuleBase" id="RU362098"/>
    </source>
</evidence>
<evidence type="ECO:0000256" key="2">
    <source>
        <dbReference type="ARBA" id="ARBA00004651"/>
    </source>
</evidence>
<evidence type="ECO:0000256" key="13">
    <source>
        <dbReference type="ARBA" id="ARBA00031200"/>
    </source>
</evidence>
<dbReference type="NCBIfam" id="TIGR00231">
    <property type="entry name" value="small_GTP"/>
    <property type="match status" value="1"/>
</dbReference>
<accession>A0ABS6BR62</accession>
<evidence type="ECO:0000313" key="17">
    <source>
        <dbReference type="EMBL" id="MBU3159422.1"/>
    </source>
</evidence>
<evidence type="ECO:0000256" key="6">
    <source>
        <dbReference type="ARBA" id="ARBA00022692"/>
    </source>
</evidence>
<keyword evidence="4" id="KW-1003">Cell membrane</keyword>
<feature type="transmembrane region" description="Helical" evidence="15">
    <location>
        <begin position="659"/>
        <end position="682"/>
    </location>
</feature>
<feature type="transmembrane region" description="Helical" evidence="15">
    <location>
        <begin position="631"/>
        <end position="650"/>
    </location>
</feature>
<name>A0ABS6BR62_9CLOT</name>
<dbReference type="CDD" id="cd01879">
    <property type="entry name" value="FeoB"/>
    <property type="match status" value="1"/>
</dbReference>
<keyword evidence="9 15" id="KW-0408">Iron</keyword>
<dbReference type="Proteomes" id="UP000776252">
    <property type="component" value="Unassembled WGS sequence"/>
</dbReference>
<dbReference type="InterPro" id="IPR005225">
    <property type="entry name" value="Small_GTP-bd"/>
</dbReference>
<reference evidence="17 18" key="1">
    <citation type="submission" date="2021-06" db="EMBL/GenBank/DDBJ databases">
        <title>Clostridia strains as spoilage organisms.</title>
        <authorList>
            <person name="Wambui J."/>
            <person name="Stephan R."/>
            <person name="Stevens M.J.A."/>
        </authorList>
    </citation>
    <scope>NUCLEOTIDE SEQUENCE [LARGE SCALE GENOMIC DNA]</scope>
    <source>
        <strain evidence="17 18">DSM 14204</strain>
    </source>
</reference>
<dbReference type="InterPro" id="IPR011642">
    <property type="entry name" value="Gate_dom"/>
</dbReference>
<dbReference type="Pfam" id="PF17910">
    <property type="entry name" value="FeoB_Cyto"/>
    <property type="match status" value="1"/>
</dbReference>
<organism evidence="17 18">
    <name type="scientific">Clostridium frigoris</name>
    <dbReference type="NCBI Taxonomy" id="205327"/>
    <lineage>
        <taxon>Bacteria</taxon>
        <taxon>Bacillati</taxon>
        <taxon>Bacillota</taxon>
        <taxon>Clostridia</taxon>
        <taxon>Eubacteriales</taxon>
        <taxon>Clostridiaceae</taxon>
        <taxon>Clostridium</taxon>
    </lineage>
</organism>
<feature type="transmembrane region" description="Helical" evidence="15">
    <location>
        <begin position="435"/>
        <end position="460"/>
    </location>
</feature>
<keyword evidence="8 15" id="KW-1133">Transmembrane helix</keyword>
<comment type="caution">
    <text evidence="17">The sequence shown here is derived from an EMBL/GenBank/DDBJ whole genome shotgun (WGS) entry which is preliminary data.</text>
</comment>
<protein>
    <recommendedName>
        <fullName evidence="13 14">Ferrous iron transport protein B</fullName>
    </recommendedName>
</protein>
<feature type="transmembrane region" description="Helical" evidence="15">
    <location>
        <begin position="329"/>
        <end position="349"/>
    </location>
</feature>
<feature type="transmembrane region" description="Helical" evidence="15">
    <location>
        <begin position="532"/>
        <end position="553"/>
    </location>
</feature>
<dbReference type="Pfam" id="PF07664">
    <property type="entry name" value="FeoB_C"/>
    <property type="match status" value="1"/>
</dbReference>
<evidence type="ECO:0000256" key="12">
    <source>
        <dbReference type="ARBA" id="ARBA00023136"/>
    </source>
</evidence>
<evidence type="ECO:0000256" key="9">
    <source>
        <dbReference type="ARBA" id="ARBA00023004"/>
    </source>
</evidence>
<comment type="function">
    <text evidence="1 15">Probable transporter of a GTP-driven Fe(2+) uptake system.</text>
</comment>
<evidence type="ECO:0000256" key="11">
    <source>
        <dbReference type="ARBA" id="ARBA00023134"/>
    </source>
</evidence>
<evidence type="ECO:0000259" key="16">
    <source>
        <dbReference type="PROSITE" id="PS51711"/>
    </source>
</evidence>
<evidence type="ECO:0000256" key="5">
    <source>
        <dbReference type="ARBA" id="ARBA00022496"/>
    </source>
</evidence>
<dbReference type="Pfam" id="PF07670">
    <property type="entry name" value="Gate"/>
    <property type="match status" value="2"/>
</dbReference>
<keyword evidence="6 15" id="KW-0812">Transmembrane</keyword>
<feature type="transmembrane region" description="Helical" evidence="15">
    <location>
        <begin position="401"/>
        <end position="423"/>
    </location>
</feature>
<dbReference type="PROSITE" id="PS51711">
    <property type="entry name" value="G_FEOB"/>
    <property type="match status" value="1"/>
</dbReference>
<dbReference type="NCBIfam" id="TIGR00437">
    <property type="entry name" value="feoB"/>
    <property type="match status" value="1"/>
</dbReference>